<keyword evidence="9 10" id="KW-0472">Membrane</keyword>
<keyword evidence="8" id="KW-0406">Ion transport</keyword>
<feature type="transmembrane region" description="Helical" evidence="10">
    <location>
        <begin position="391"/>
        <end position="411"/>
    </location>
</feature>
<dbReference type="NCBIfam" id="TIGR00933">
    <property type="entry name" value="2a38"/>
    <property type="match status" value="1"/>
</dbReference>
<feature type="transmembrane region" description="Helical" evidence="10">
    <location>
        <begin position="18"/>
        <end position="37"/>
    </location>
</feature>
<evidence type="ECO:0000256" key="6">
    <source>
        <dbReference type="ARBA" id="ARBA00022958"/>
    </source>
</evidence>
<evidence type="ECO:0000256" key="1">
    <source>
        <dbReference type="ARBA" id="ARBA00004651"/>
    </source>
</evidence>
<accession>A0A7W6EB26</accession>
<dbReference type="PANTHER" id="PTHR32024:SF1">
    <property type="entry name" value="KTR SYSTEM POTASSIUM UPTAKE PROTEIN B"/>
    <property type="match status" value="1"/>
</dbReference>
<dbReference type="EMBL" id="JACIEI010000022">
    <property type="protein sequence ID" value="MBB3995937.1"/>
    <property type="molecule type" value="Genomic_DNA"/>
</dbReference>
<feature type="transmembrane region" description="Helical" evidence="10">
    <location>
        <begin position="443"/>
        <end position="468"/>
    </location>
</feature>
<keyword evidence="2" id="KW-0813">Transport</keyword>
<dbReference type="Proteomes" id="UP000530268">
    <property type="component" value="Unassembled WGS sequence"/>
</dbReference>
<feature type="transmembrane region" description="Helical" evidence="10">
    <location>
        <begin position="233"/>
        <end position="256"/>
    </location>
</feature>
<evidence type="ECO:0000256" key="4">
    <source>
        <dbReference type="ARBA" id="ARBA00022538"/>
    </source>
</evidence>
<evidence type="ECO:0000256" key="2">
    <source>
        <dbReference type="ARBA" id="ARBA00022448"/>
    </source>
</evidence>
<keyword evidence="3" id="KW-1003">Cell membrane</keyword>
<dbReference type="InterPro" id="IPR004772">
    <property type="entry name" value="TrkH"/>
</dbReference>
<dbReference type="Pfam" id="PF02386">
    <property type="entry name" value="TrkH"/>
    <property type="match status" value="1"/>
</dbReference>
<organism evidence="11 12">
    <name type="scientific">Sulfitobacter undariae</name>
    <dbReference type="NCBI Taxonomy" id="1563671"/>
    <lineage>
        <taxon>Bacteria</taxon>
        <taxon>Pseudomonadati</taxon>
        <taxon>Pseudomonadota</taxon>
        <taxon>Alphaproteobacteria</taxon>
        <taxon>Rhodobacterales</taxon>
        <taxon>Roseobacteraceae</taxon>
        <taxon>Sulfitobacter</taxon>
    </lineage>
</organism>
<dbReference type="GO" id="GO:0005886">
    <property type="term" value="C:plasma membrane"/>
    <property type="evidence" value="ECO:0007669"/>
    <property type="project" value="UniProtKB-SubCell"/>
</dbReference>
<gene>
    <name evidence="11" type="ORF">GGR95_003603</name>
</gene>
<protein>
    <submittedName>
        <fullName evidence="11">Trk system potassium uptake protein TrkH</fullName>
    </submittedName>
</protein>
<dbReference type="AlphaFoldDB" id="A0A7W6EB26"/>
<feature type="transmembrane region" description="Helical" evidence="10">
    <location>
        <begin position="169"/>
        <end position="194"/>
    </location>
</feature>
<sequence length="485" mass="51666">MAPNSSGKTALDARCKATIFYCFWAAAATYAISQRASSMAFRKTKRLGASKKFSLPPPALLGVFYVAFIIAGALLLWLPISHYGDIGLSEALFTSTSAVTVTGLVLADTGAAFTGFGQAVIAMLIQFGGLGLMTFAVLLLGALGIPVGMPQRLILREDLNQTSLSNLTYLARIILIIALVCEALGAVALMFVFVPEFGWNGIWQAVFHSISAFNNAGFALHPDSLSRWVGNPVVNVVVPLLFILGGLGFVVVGDIYQQRNWRKLTLHSKLMLIGTMVLILWGTVMFGLLEWSNPATLGPLSTPDKLWASWFQGVTPRTAGFNTIDTGGMHDSSTMLTMTLMLVGGGSTSTAGGIKVTTVCVLLLATVAFFRRQTTLHAFGRSLGVEEVMKVMALTTISMLLVIAGIFITSISHDGQFIDLAFEVTSAFGTVGLSRGTTGDLDAVGRAVIIVTMFIGRVGPLAIGFFLATRSIPRVKYPAGQVYLG</sequence>
<feature type="transmembrane region" description="Helical" evidence="10">
    <location>
        <begin position="350"/>
        <end position="370"/>
    </location>
</feature>
<dbReference type="PANTHER" id="PTHR32024">
    <property type="entry name" value="TRK SYSTEM POTASSIUM UPTAKE PROTEIN TRKG-RELATED"/>
    <property type="match status" value="1"/>
</dbReference>
<evidence type="ECO:0000313" key="12">
    <source>
        <dbReference type="Proteomes" id="UP000530268"/>
    </source>
</evidence>
<comment type="caution">
    <text evidence="11">The sequence shown here is derived from an EMBL/GenBank/DDBJ whole genome shotgun (WGS) entry which is preliminary data.</text>
</comment>
<dbReference type="InterPro" id="IPR003445">
    <property type="entry name" value="Cat_transpt"/>
</dbReference>
<evidence type="ECO:0000313" key="11">
    <source>
        <dbReference type="EMBL" id="MBB3995937.1"/>
    </source>
</evidence>
<evidence type="ECO:0000256" key="5">
    <source>
        <dbReference type="ARBA" id="ARBA00022692"/>
    </source>
</evidence>
<keyword evidence="7 10" id="KW-1133">Transmembrane helix</keyword>
<name>A0A7W6EB26_9RHOB</name>
<keyword evidence="5 10" id="KW-0812">Transmembrane</keyword>
<proteinExistence type="predicted"/>
<dbReference type="GO" id="GO:0015379">
    <property type="term" value="F:potassium:chloride symporter activity"/>
    <property type="evidence" value="ECO:0007669"/>
    <property type="project" value="InterPro"/>
</dbReference>
<feature type="transmembrane region" description="Helical" evidence="10">
    <location>
        <begin position="58"/>
        <end position="80"/>
    </location>
</feature>
<evidence type="ECO:0000256" key="7">
    <source>
        <dbReference type="ARBA" id="ARBA00022989"/>
    </source>
</evidence>
<keyword evidence="12" id="KW-1185">Reference proteome</keyword>
<feature type="transmembrane region" description="Helical" evidence="10">
    <location>
        <begin position="119"/>
        <end position="149"/>
    </location>
</feature>
<reference evidence="11 12" key="1">
    <citation type="submission" date="2020-08" db="EMBL/GenBank/DDBJ databases">
        <title>Genomic Encyclopedia of Type Strains, Phase IV (KMG-IV): sequencing the most valuable type-strain genomes for metagenomic binning, comparative biology and taxonomic classification.</title>
        <authorList>
            <person name="Goeker M."/>
        </authorList>
    </citation>
    <scope>NUCLEOTIDE SEQUENCE [LARGE SCALE GENOMIC DNA]</scope>
    <source>
        <strain evidence="11 12">DSM 102234</strain>
    </source>
</reference>
<keyword evidence="6" id="KW-0630">Potassium</keyword>
<evidence type="ECO:0000256" key="3">
    <source>
        <dbReference type="ARBA" id="ARBA00022475"/>
    </source>
</evidence>
<keyword evidence="4" id="KW-0633">Potassium transport</keyword>
<evidence type="ECO:0000256" key="10">
    <source>
        <dbReference type="SAM" id="Phobius"/>
    </source>
</evidence>
<evidence type="ECO:0000256" key="8">
    <source>
        <dbReference type="ARBA" id="ARBA00023065"/>
    </source>
</evidence>
<comment type="subcellular location">
    <subcellularLocation>
        <location evidence="1">Cell membrane</location>
        <topology evidence="1">Multi-pass membrane protein</topology>
    </subcellularLocation>
</comment>
<feature type="transmembrane region" description="Helical" evidence="10">
    <location>
        <begin position="86"/>
        <end position="107"/>
    </location>
</feature>
<evidence type="ECO:0000256" key="9">
    <source>
        <dbReference type="ARBA" id="ARBA00023136"/>
    </source>
</evidence>
<feature type="transmembrane region" description="Helical" evidence="10">
    <location>
        <begin position="268"/>
        <end position="289"/>
    </location>
</feature>